<dbReference type="InterPro" id="IPR001763">
    <property type="entry name" value="Rhodanese-like_dom"/>
</dbReference>
<dbReference type="EMBL" id="JXIQ01000110">
    <property type="protein sequence ID" value="KIY21371.1"/>
    <property type="molecule type" value="Genomic_DNA"/>
</dbReference>
<dbReference type="AlphaFoldDB" id="A0A0D6Z8P8"/>
<dbReference type="SMART" id="SM00450">
    <property type="entry name" value="RHOD"/>
    <property type="match status" value="1"/>
</dbReference>
<gene>
    <name evidence="2" type="ORF">UB32_14225</name>
</gene>
<name>A0A0D6Z8P8_9BACI</name>
<dbReference type="InterPro" id="IPR036873">
    <property type="entry name" value="Rhodanese-like_dom_sf"/>
</dbReference>
<dbReference type="Proteomes" id="UP000032512">
    <property type="component" value="Unassembled WGS sequence"/>
</dbReference>
<dbReference type="CDD" id="cd00158">
    <property type="entry name" value="RHOD"/>
    <property type="match status" value="1"/>
</dbReference>
<reference evidence="2 3" key="1">
    <citation type="submission" date="2015-01" db="EMBL/GenBank/DDBJ databases">
        <title>Draft genome sequences of the supercritical CO2 tolerant bacteria Bacillus subterraneus MITOT1 and Bacillus cereus MIT0214.</title>
        <authorList>
            <person name="Peet K.C."/>
            <person name="Thompson J.R."/>
        </authorList>
    </citation>
    <scope>NUCLEOTIDE SEQUENCE [LARGE SCALE GENOMIC DNA]</scope>
    <source>
        <strain evidence="2 3">MITOT1</strain>
    </source>
</reference>
<dbReference type="Pfam" id="PF00581">
    <property type="entry name" value="Rhodanese"/>
    <property type="match status" value="1"/>
</dbReference>
<comment type="caution">
    <text evidence="2">The sequence shown here is derived from an EMBL/GenBank/DDBJ whole genome shotgun (WGS) entry which is preliminary data.</text>
</comment>
<evidence type="ECO:0000259" key="1">
    <source>
        <dbReference type="PROSITE" id="PS50206"/>
    </source>
</evidence>
<dbReference type="SUPFAM" id="SSF52821">
    <property type="entry name" value="Rhodanese/Cell cycle control phosphatase"/>
    <property type="match status" value="1"/>
</dbReference>
<sequence length="101" mass="11523">MFLKSFNSIYIEVQKKLNSNEFEVVDVREVSEVAQGKIPGAIHIPLGLIEFRMNELDKNKTYVLVCHSGARSSRATQFLEYYGYNVINMQGGMMSWQGPTE</sequence>
<dbReference type="PANTHER" id="PTHR43031:SF17">
    <property type="entry name" value="SULFURTRANSFERASE YTWF-RELATED"/>
    <property type="match status" value="1"/>
</dbReference>
<dbReference type="PANTHER" id="PTHR43031">
    <property type="entry name" value="FAD-DEPENDENT OXIDOREDUCTASE"/>
    <property type="match status" value="1"/>
</dbReference>
<feature type="domain" description="Rhodanese" evidence="1">
    <location>
        <begin position="18"/>
        <end position="101"/>
    </location>
</feature>
<keyword evidence="3" id="KW-1185">Reference proteome</keyword>
<accession>A0A0D6Z8P8</accession>
<protein>
    <submittedName>
        <fullName evidence="2">Rhodanese domain protein</fullName>
    </submittedName>
</protein>
<evidence type="ECO:0000313" key="2">
    <source>
        <dbReference type="EMBL" id="KIY21371.1"/>
    </source>
</evidence>
<proteinExistence type="predicted"/>
<organism evidence="2 3">
    <name type="scientific">Mesobacillus subterraneus</name>
    <dbReference type="NCBI Taxonomy" id="285983"/>
    <lineage>
        <taxon>Bacteria</taxon>
        <taxon>Bacillati</taxon>
        <taxon>Bacillota</taxon>
        <taxon>Bacilli</taxon>
        <taxon>Bacillales</taxon>
        <taxon>Bacillaceae</taxon>
        <taxon>Mesobacillus</taxon>
    </lineage>
</organism>
<dbReference type="PATRIC" id="fig|285983.3.peg.1705"/>
<evidence type="ECO:0000313" key="3">
    <source>
        <dbReference type="Proteomes" id="UP000032512"/>
    </source>
</evidence>
<dbReference type="PROSITE" id="PS50206">
    <property type="entry name" value="RHODANESE_3"/>
    <property type="match status" value="1"/>
</dbReference>
<dbReference type="InterPro" id="IPR050229">
    <property type="entry name" value="GlpE_sulfurtransferase"/>
</dbReference>
<dbReference type="Gene3D" id="3.40.250.10">
    <property type="entry name" value="Rhodanese-like domain"/>
    <property type="match status" value="1"/>
</dbReference>